<evidence type="ECO:0000256" key="2">
    <source>
        <dbReference type="ARBA" id="ARBA00023015"/>
    </source>
</evidence>
<dbReference type="AlphaFoldDB" id="A0A7W4W3J6"/>
<dbReference type="PANTHER" id="PTHR30126:SF81">
    <property type="entry name" value="HTH-TYPE TRANSCRIPTIONAL REGULATOR ILVY"/>
    <property type="match status" value="1"/>
</dbReference>
<name>A0A7W4W3J6_9GAMM</name>
<dbReference type="GO" id="GO:0000976">
    <property type="term" value="F:transcription cis-regulatory region binding"/>
    <property type="evidence" value="ECO:0007669"/>
    <property type="project" value="TreeGrafter"/>
</dbReference>
<dbReference type="SUPFAM" id="SSF53850">
    <property type="entry name" value="Periplasmic binding protein-like II"/>
    <property type="match status" value="1"/>
</dbReference>
<protein>
    <submittedName>
        <fullName evidence="6">DNA-binding transcriptional LysR family regulator</fullName>
    </submittedName>
</protein>
<dbReference type="Pfam" id="PF00126">
    <property type="entry name" value="HTH_1"/>
    <property type="match status" value="1"/>
</dbReference>
<dbReference type="InterPro" id="IPR036390">
    <property type="entry name" value="WH_DNA-bd_sf"/>
</dbReference>
<accession>A0A7W4W3J6</accession>
<dbReference type="InterPro" id="IPR005119">
    <property type="entry name" value="LysR_subst-bd"/>
</dbReference>
<dbReference type="Gene3D" id="3.40.190.290">
    <property type="match status" value="1"/>
</dbReference>
<dbReference type="GO" id="GO:0003700">
    <property type="term" value="F:DNA-binding transcription factor activity"/>
    <property type="evidence" value="ECO:0007669"/>
    <property type="project" value="InterPro"/>
</dbReference>
<evidence type="ECO:0000256" key="3">
    <source>
        <dbReference type="ARBA" id="ARBA00023125"/>
    </source>
</evidence>
<reference evidence="6 7" key="1">
    <citation type="submission" date="2020-08" db="EMBL/GenBank/DDBJ databases">
        <title>Genomic Encyclopedia of Type Strains, Phase III (KMG-III): the genomes of soil and plant-associated and newly described type strains.</title>
        <authorList>
            <person name="Whitman W."/>
        </authorList>
    </citation>
    <scope>NUCLEOTIDE SEQUENCE [LARGE SCALE GENOMIC DNA]</scope>
    <source>
        <strain evidence="6 7">CECT 8654</strain>
    </source>
</reference>
<evidence type="ECO:0000313" key="6">
    <source>
        <dbReference type="EMBL" id="MBB3046244.1"/>
    </source>
</evidence>
<keyword evidence="4" id="KW-0804">Transcription</keyword>
<organism evidence="6 7">
    <name type="scientific">Litorivivens lipolytica</name>
    <dbReference type="NCBI Taxonomy" id="1524264"/>
    <lineage>
        <taxon>Bacteria</taxon>
        <taxon>Pseudomonadati</taxon>
        <taxon>Pseudomonadota</taxon>
        <taxon>Gammaproteobacteria</taxon>
        <taxon>Litorivivens</taxon>
    </lineage>
</organism>
<dbReference type="Gene3D" id="1.10.10.10">
    <property type="entry name" value="Winged helix-like DNA-binding domain superfamily/Winged helix DNA-binding domain"/>
    <property type="match status" value="1"/>
</dbReference>
<dbReference type="RefSeq" id="WP_183408938.1">
    <property type="nucleotide sequence ID" value="NZ_JACHWY010000001.1"/>
</dbReference>
<dbReference type="PRINTS" id="PR00039">
    <property type="entry name" value="HTHLYSR"/>
</dbReference>
<comment type="similarity">
    <text evidence="1">Belongs to the LysR transcriptional regulatory family.</text>
</comment>
<comment type="caution">
    <text evidence="6">The sequence shown here is derived from an EMBL/GenBank/DDBJ whole genome shotgun (WGS) entry which is preliminary data.</text>
</comment>
<dbReference type="PANTHER" id="PTHR30126">
    <property type="entry name" value="HTH-TYPE TRANSCRIPTIONAL REGULATOR"/>
    <property type="match status" value="1"/>
</dbReference>
<dbReference type="InterPro" id="IPR000847">
    <property type="entry name" value="LysR_HTH_N"/>
</dbReference>
<sequence>MDTQSLRAFVTVAECQSFTEAGELLHLTQPAISKRLGNLEQQLEHRLFDRIGRRVTLTEAGEALLPQARAILLAMANAERSVRDLDGSVGGKLSMGISHHIGLHRLPPVLRYFTRTFPEVRLDIDFMDSEQAHDMILHGELDLAVITLSPEQEPNLESFAVWEDPLTVATALDHPLAKQKTVSLQELQQHTAIPPGLNTYTGQIIKRLFDEAGLKMDIAMSTNYMETIKVMVSIGLGWSILPATLIDDSVKALELKGQRLSRTLGCVHHRNRSLSNAAEAFIRVLKEHPDQ</sequence>
<dbReference type="SUPFAM" id="SSF46785">
    <property type="entry name" value="Winged helix' DNA-binding domain"/>
    <property type="match status" value="1"/>
</dbReference>
<keyword evidence="7" id="KW-1185">Reference proteome</keyword>
<evidence type="ECO:0000256" key="1">
    <source>
        <dbReference type="ARBA" id="ARBA00009437"/>
    </source>
</evidence>
<dbReference type="EMBL" id="JACHWY010000001">
    <property type="protein sequence ID" value="MBB3046244.1"/>
    <property type="molecule type" value="Genomic_DNA"/>
</dbReference>
<dbReference type="InterPro" id="IPR036388">
    <property type="entry name" value="WH-like_DNA-bd_sf"/>
</dbReference>
<gene>
    <name evidence="6" type="ORF">FHR99_000480</name>
</gene>
<evidence type="ECO:0000313" key="7">
    <source>
        <dbReference type="Proteomes" id="UP000537130"/>
    </source>
</evidence>
<evidence type="ECO:0000259" key="5">
    <source>
        <dbReference type="PROSITE" id="PS50931"/>
    </source>
</evidence>
<dbReference type="Proteomes" id="UP000537130">
    <property type="component" value="Unassembled WGS sequence"/>
</dbReference>
<dbReference type="Pfam" id="PF03466">
    <property type="entry name" value="LysR_substrate"/>
    <property type="match status" value="1"/>
</dbReference>
<dbReference type="PROSITE" id="PS50931">
    <property type="entry name" value="HTH_LYSR"/>
    <property type="match status" value="1"/>
</dbReference>
<keyword evidence="2" id="KW-0805">Transcription regulation</keyword>
<dbReference type="CDD" id="cd05466">
    <property type="entry name" value="PBP2_LTTR_substrate"/>
    <property type="match status" value="1"/>
</dbReference>
<dbReference type="FunFam" id="1.10.10.10:FF:000001">
    <property type="entry name" value="LysR family transcriptional regulator"/>
    <property type="match status" value="1"/>
</dbReference>
<keyword evidence="3 6" id="KW-0238">DNA-binding</keyword>
<proteinExistence type="inferred from homology"/>
<feature type="domain" description="HTH lysR-type" evidence="5">
    <location>
        <begin position="1"/>
        <end position="58"/>
    </location>
</feature>
<evidence type="ECO:0000256" key="4">
    <source>
        <dbReference type="ARBA" id="ARBA00023163"/>
    </source>
</evidence>